<dbReference type="SUPFAM" id="SSF47473">
    <property type="entry name" value="EF-hand"/>
    <property type="match status" value="1"/>
</dbReference>
<protein>
    <submittedName>
        <fullName evidence="1">Guanylate cyclase activator 1Ab.2</fullName>
    </submittedName>
</protein>
<accession>A0A673Y3C2</accession>
<proteinExistence type="predicted"/>
<evidence type="ECO:0000313" key="1">
    <source>
        <dbReference type="Ensembl" id="ENSSTUP00000029008.1"/>
    </source>
</evidence>
<dbReference type="InParanoid" id="A0A673Y3C2"/>
<organism evidence="1 2">
    <name type="scientific">Salmo trutta</name>
    <name type="common">Brown trout</name>
    <dbReference type="NCBI Taxonomy" id="8032"/>
    <lineage>
        <taxon>Eukaryota</taxon>
        <taxon>Metazoa</taxon>
        <taxon>Chordata</taxon>
        <taxon>Craniata</taxon>
        <taxon>Vertebrata</taxon>
        <taxon>Euteleostomi</taxon>
        <taxon>Actinopterygii</taxon>
        <taxon>Neopterygii</taxon>
        <taxon>Teleostei</taxon>
        <taxon>Protacanthopterygii</taxon>
        <taxon>Salmoniformes</taxon>
        <taxon>Salmonidae</taxon>
        <taxon>Salmoninae</taxon>
        <taxon>Salmo</taxon>
    </lineage>
</organism>
<keyword evidence="2" id="KW-1185">Reference proteome</keyword>
<reference evidence="1" key="2">
    <citation type="submission" date="2025-09" db="UniProtKB">
        <authorList>
            <consortium name="Ensembl"/>
        </authorList>
    </citation>
    <scope>IDENTIFICATION</scope>
</reference>
<dbReference type="AlphaFoldDB" id="A0A673Y3C2"/>
<dbReference type="OMA" id="IVYTIQG"/>
<dbReference type="Proteomes" id="UP000472277">
    <property type="component" value="Chromosome 16"/>
</dbReference>
<gene>
    <name evidence="1" type="primary">GUCA1A</name>
</gene>
<dbReference type="GeneTree" id="ENSGT00940000160607"/>
<dbReference type="Ensembl" id="ENSSTUT00000030364.1">
    <property type="protein sequence ID" value="ENSSTUP00000029008.1"/>
    <property type="gene ID" value="ENSSTUG00000012527.1"/>
</dbReference>
<name>A0A673Y3C2_SALTR</name>
<sequence length="177" mass="20379">MLGNNSGVSIEGLRTCEYRQCYRKFITECPSGQLTFCEFKQLFGLKNLSEASKAYIIHPLQRHHTHVLQDGFIDFMEYVAALCLVLKEGVQQKLFLVSVYRFHIIVFVPQGLMFMFVCVCVPGELSLEEFMEGIQNDEKLLETLSESLDLIHHQQDPGRDEPLFEWQTGPATSFLCY</sequence>
<dbReference type="InterPro" id="IPR011992">
    <property type="entry name" value="EF-hand-dom_pair"/>
</dbReference>
<dbReference type="Gene3D" id="1.10.238.10">
    <property type="entry name" value="EF-hand"/>
    <property type="match status" value="1"/>
</dbReference>
<reference evidence="1" key="1">
    <citation type="submission" date="2025-08" db="UniProtKB">
        <authorList>
            <consortium name="Ensembl"/>
        </authorList>
    </citation>
    <scope>IDENTIFICATION</scope>
</reference>
<evidence type="ECO:0000313" key="2">
    <source>
        <dbReference type="Proteomes" id="UP000472277"/>
    </source>
</evidence>